<dbReference type="Proteomes" id="UP000664521">
    <property type="component" value="Unassembled WGS sequence"/>
</dbReference>
<comment type="caution">
    <text evidence="6">The sequence shown here is derived from an EMBL/GenBank/DDBJ whole genome shotgun (WGS) entry which is preliminary data.</text>
</comment>
<proteinExistence type="inferred from homology"/>
<dbReference type="InterPro" id="IPR029058">
    <property type="entry name" value="AB_hydrolase_fold"/>
</dbReference>
<protein>
    <recommendedName>
        <fullName evidence="5">Epoxide hydrolase N-terminal domain-containing protein</fullName>
    </recommendedName>
</protein>
<keyword evidence="2" id="KW-0058">Aromatic hydrocarbons catabolism</keyword>
<comment type="similarity">
    <text evidence="1">Belongs to the peptidase S33 family.</text>
</comment>
<dbReference type="PRINTS" id="PR00412">
    <property type="entry name" value="EPOXHYDRLASE"/>
</dbReference>
<evidence type="ECO:0000259" key="5">
    <source>
        <dbReference type="Pfam" id="PF06441"/>
    </source>
</evidence>
<dbReference type="Pfam" id="PF06441">
    <property type="entry name" value="EHN"/>
    <property type="match status" value="1"/>
</dbReference>
<dbReference type="SUPFAM" id="SSF53474">
    <property type="entry name" value="alpha/beta-Hydrolases"/>
    <property type="match status" value="1"/>
</dbReference>
<dbReference type="EMBL" id="CAJPDS010000124">
    <property type="protein sequence ID" value="CAF9939042.1"/>
    <property type="molecule type" value="Genomic_DNA"/>
</dbReference>
<dbReference type="Gene3D" id="3.40.50.1820">
    <property type="entry name" value="alpha/beta hydrolase"/>
    <property type="match status" value="1"/>
</dbReference>
<accession>A0A8H3J1M2</accession>
<name>A0A8H3J1M2_9LECA</name>
<evidence type="ECO:0000313" key="7">
    <source>
        <dbReference type="Proteomes" id="UP000664521"/>
    </source>
</evidence>
<dbReference type="PIRSF" id="PIRSF001112">
    <property type="entry name" value="Epoxide_hydrolase"/>
    <property type="match status" value="1"/>
</dbReference>
<gene>
    <name evidence="6" type="ORF">HETSPECPRED_001461</name>
</gene>
<dbReference type="InterPro" id="IPR016292">
    <property type="entry name" value="Epoxide_hydrolase"/>
</dbReference>
<sequence length="373" mass="42715">MDVKPFRINIPDSELELLSRKLALARLPTNLSHESWAEPNGVSLDLIRSTVDFWREGYKWREEEAKLNELPQFICPIDVEGFGILDIHFVHSRASAVAAQPLLFVHGWPGSFAEVSKILPLLNQAGFDVVAPSLPGYGFSSDPGKAGFKYEQDAEVMHKLMLKLGYNKYVVQGGDWGSDIVRTCGRRYSEHVQAVHINHVNLITMPKPDFPTEPVYTEFEKRSIRQQEHFTNEEFAYFSIQNSKPRTLGFAMHDSPVGMLSWMVDKLYSWSDHYPWTKTEMITWTLLHYFPGPTTGFRIYREHGPHKLDEIPYERTPTGVSAFAGEMEMVPRSWGEGTANITFWREHESGGHFAAYEKPDELARDLIDFFQVG</sequence>
<dbReference type="InterPro" id="IPR000639">
    <property type="entry name" value="Epox_hydrolase-like"/>
</dbReference>
<dbReference type="PANTHER" id="PTHR21661:SF35">
    <property type="entry name" value="EPOXIDE HYDROLASE"/>
    <property type="match status" value="1"/>
</dbReference>
<dbReference type="GO" id="GO:0004301">
    <property type="term" value="F:epoxide hydrolase activity"/>
    <property type="evidence" value="ECO:0007669"/>
    <property type="project" value="TreeGrafter"/>
</dbReference>
<evidence type="ECO:0000256" key="2">
    <source>
        <dbReference type="ARBA" id="ARBA00022797"/>
    </source>
</evidence>
<evidence type="ECO:0000256" key="4">
    <source>
        <dbReference type="PIRSR" id="PIRSR001112-1"/>
    </source>
</evidence>
<reference evidence="6" key="1">
    <citation type="submission" date="2021-03" db="EMBL/GenBank/DDBJ databases">
        <authorList>
            <person name="Tagirdzhanova G."/>
        </authorList>
    </citation>
    <scope>NUCLEOTIDE SEQUENCE</scope>
</reference>
<dbReference type="AlphaFoldDB" id="A0A8H3J1M2"/>
<organism evidence="6 7">
    <name type="scientific">Heterodermia speciosa</name>
    <dbReference type="NCBI Taxonomy" id="116794"/>
    <lineage>
        <taxon>Eukaryota</taxon>
        <taxon>Fungi</taxon>
        <taxon>Dikarya</taxon>
        <taxon>Ascomycota</taxon>
        <taxon>Pezizomycotina</taxon>
        <taxon>Lecanoromycetes</taxon>
        <taxon>OSLEUM clade</taxon>
        <taxon>Lecanoromycetidae</taxon>
        <taxon>Caliciales</taxon>
        <taxon>Physciaceae</taxon>
        <taxon>Heterodermia</taxon>
    </lineage>
</organism>
<dbReference type="OrthoDB" id="7130006at2759"/>
<keyword evidence="7" id="KW-1185">Reference proteome</keyword>
<dbReference type="InterPro" id="IPR010497">
    <property type="entry name" value="Epoxide_hydro_N"/>
</dbReference>
<feature type="active site" description="Proton acceptor" evidence="4">
    <location>
        <position position="352"/>
    </location>
</feature>
<feature type="active site" description="Proton donor" evidence="4">
    <location>
        <position position="300"/>
    </location>
</feature>
<keyword evidence="3" id="KW-0378">Hydrolase</keyword>
<feature type="domain" description="Epoxide hydrolase N-terminal" evidence="5">
    <location>
        <begin position="3"/>
        <end position="115"/>
    </location>
</feature>
<dbReference type="PANTHER" id="PTHR21661">
    <property type="entry name" value="EPOXIDE HYDROLASE 1-RELATED"/>
    <property type="match status" value="1"/>
</dbReference>
<evidence type="ECO:0000256" key="3">
    <source>
        <dbReference type="ARBA" id="ARBA00022801"/>
    </source>
</evidence>
<evidence type="ECO:0000313" key="6">
    <source>
        <dbReference type="EMBL" id="CAF9939042.1"/>
    </source>
</evidence>
<evidence type="ECO:0000256" key="1">
    <source>
        <dbReference type="ARBA" id="ARBA00010088"/>
    </source>
</evidence>
<feature type="active site" description="Nucleophile" evidence="4">
    <location>
        <position position="175"/>
    </location>
</feature>
<dbReference type="GO" id="GO:0097176">
    <property type="term" value="P:epoxide metabolic process"/>
    <property type="evidence" value="ECO:0007669"/>
    <property type="project" value="TreeGrafter"/>
</dbReference>